<name>A0A5S9F121_UABAM</name>
<organism evidence="1 2">
    <name type="scientific">Uabimicrobium amorphum</name>
    <dbReference type="NCBI Taxonomy" id="2596890"/>
    <lineage>
        <taxon>Bacteria</taxon>
        <taxon>Pseudomonadati</taxon>
        <taxon>Planctomycetota</taxon>
        <taxon>Candidatus Uabimicrobiia</taxon>
        <taxon>Candidatus Uabimicrobiales</taxon>
        <taxon>Candidatus Uabimicrobiaceae</taxon>
        <taxon>Candidatus Uabimicrobium</taxon>
    </lineage>
</organism>
<dbReference type="EMBL" id="AP019860">
    <property type="protein sequence ID" value="BBM82205.1"/>
    <property type="molecule type" value="Genomic_DNA"/>
</dbReference>
<sequence length="670" mass="77026">MPYTVKDFEQDLLSKPSRVKPVLLFCKQLMGKNMQKFAAGKSATEFANVVILVLDTNVPQQTAKFLAYNLYPHVKGNSQPILKSIGKWEKEKNTRKVVKSLCSVLQKSRLSLTQKNSVPKKKGFWGNRIATISASKKVIGNRVKTIMQSGPRAMKNLFREETFTSASAPIKKNKTILGTNSPLKDKELEDLRVETLVSFNKQKPHAWVAIPNERELLRARPVDVFKILRSISLMINLTREQKKFVNFLKNTLMIRSKLLWEDEIIINIINQGMRSYNHTLDRLSKICTKRNVNRKIRDYLHCCTEIRLKKHGNLFRKQFDRVANIQSLDKLLDSYTLQSSTVVRKYKDLAIISNVKNLLRAYNRNPQKLDVLMNKHLGKHGETNIKSKLRTLLVTSGSDMEIFRKIQREKNIQGCINVLRRSSGDATVSKLLGLIDSFMRPENRTTFGGFKASLNFVCPALASRVEALMKSHVVLELNRETKTLLNSKEAAITRLNSLTKLLMMPKYQQANISIFETSPRSVADKIKVIKGSNSQQLKRNIEHSFPSPEFPKSLRNLVTQAKQDQSSRGEKNVDNFYRALQDIENRVKRRELTLIKNEVINLFKSYGNINFSGTKSQQFLNGYAIARVIEDYYRNPKRDKIDLSVDINPRVRSKVKAMIDSERQRQLQKL</sequence>
<accession>A0A5S9F121</accession>
<dbReference type="KEGG" id="uam:UABAM_00548"/>
<protein>
    <submittedName>
        <fullName evidence="1">Uncharacterized protein</fullName>
    </submittedName>
</protein>
<reference evidence="1 2" key="1">
    <citation type="submission" date="2019-08" db="EMBL/GenBank/DDBJ databases">
        <title>Complete genome sequence of Candidatus Uab amorphum.</title>
        <authorList>
            <person name="Shiratori T."/>
            <person name="Suzuki S."/>
            <person name="Kakizawa Y."/>
            <person name="Ishida K."/>
        </authorList>
    </citation>
    <scope>NUCLEOTIDE SEQUENCE [LARGE SCALE GENOMIC DNA]</scope>
    <source>
        <strain evidence="1 2">SRT547</strain>
    </source>
</reference>
<proteinExistence type="predicted"/>
<evidence type="ECO:0000313" key="2">
    <source>
        <dbReference type="Proteomes" id="UP000326354"/>
    </source>
</evidence>
<dbReference type="AlphaFoldDB" id="A0A5S9F121"/>
<dbReference type="RefSeq" id="WP_151966457.1">
    <property type="nucleotide sequence ID" value="NZ_AP019860.1"/>
</dbReference>
<dbReference type="Proteomes" id="UP000326354">
    <property type="component" value="Chromosome"/>
</dbReference>
<evidence type="ECO:0000313" key="1">
    <source>
        <dbReference type="EMBL" id="BBM82205.1"/>
    </source>
</evidence>
<gene>
    <name evidence="1" type="ORF">UABAM_00548</name>
</gene>
<keyword evidence="2" id="KW-1185">Reference proteome</keyword>